<evidence type="ECO:0000256" key="1">
    <source>
        <dbReference type="SAM" id="MobiDB-lite"/>
    </source>
</evidence>
<proteinExistence type="predicted"/>
<sequence>MFRFYTCFCIFSSSLICDVFGLLKNYISRLWAAVDERKSNSVVFSQSVDDHDDDDDDNDESLRKYVSDEYVQKGFSEFSFEFKKFDQDFQETECSVSSVSKYQVMSSRDVSGFVQVPETMSFSVEESFEGFIETDFTRRNENFVEEDFEGLRRGESDEFIDLKVSNFRNDQQFISQVEFVHQDQGKDCSEKEGLKEEEGLHSGINELPQNLVEEVKGSLLEETVDSREIIGTKNSSSFDENSTFNKFNFDDDEFIELEPHLHHSVDDLIKEIPDGDVHDSQSLNGLENSDERCSEERTSADEDLRDNKCDKEFETQSLNGLENSEERCLEERASPVGDLHDNKCDDEFETQSLNGIENSEERCSEERTSMEWESDEEDEEEDFLMEHKYLIEQMKMEAKHARTGGLPTILEEAETTKIPDDLKPLQIDETFDHSDRMEEIQKFYKSYSDKMRKMDILNRQTMHAISFIQLKEPVKLISSHKSAVSAMKSMFLMNFNQGKLRKIYADQTLKKSMIDMRRDLERVYVGQVCISWEILHWQYTKAQELQEHDSQDCYTYNQVAGEFQQFQVLLHRFLEDELFEGPRVQNYVSKRMAILSLLQVPIIKNDRLKNKIVGEYDAISIAVLKEIIEESMRVFWEFLRADKHEDTFVLKQYHGTNLDHQDAAAHLELLMDIKSKLQKKEKRLKEILRSGGVEISFKSFTYVKVHYRSAIMVSI</sequence>
<organism evidence="2 3">
    <name type="scientific">Heracleum sosnowskyi</name>
    <dbReference type="NCBI Taxonomy" id="360622"/>
    <lineage>
        <taxon>Eukaryota</taxon>
        <taxon>Viridiplantae</taxon>
        <taxon>Streptophyta</taxon>
        <taxon>Embryophyta</taxon>
        <taxon>Tracheophyta</taxon>
        <taxon>Spermatophyta</taxon>
        <taxon>Magnoliopsida</taxon>
        <taxon>eudicotyledons</taxon>
        <taxon>Gunneridae</taxon>
        <taxon>Pentapetalae</taxon>
        <taxon>asterids</taxon>
        <taxon>campanulids</taxon>
        <taxon>Apiales</taxon>
        <taxon>Apiaceae</taxon>
        <taxon>Apioideae</taxon>
        <taxon>apioid superclade</taxon>
        <taxon>Tordylieae</taxon>
        <taxon>Tordyliinae</taxon>
        <taxon>Heracleum</taxon>
    </lineage>
</organism>
<protein>
    <submittedName>
        <fullName evidence="2">Zinc finger FYVE domain-containing 26</fullName>
    </submittedName>
</protein>
<reference evidence="2" key="1">
    <citation type="submission" date="2023-02" db="EMBL/GenBank/DDBJ databases">
        <title>Genome of toxic invasive species Heracleum sosnowskyi carries increased number of genes despite the absence of recent whole-genome duplications.</title>
        <authorList>
            <person name="Schelkunov M."/>
            <person name="Shtratnikova V."/>
            <person name="Makarenko M."/>
            <person name="Klepikova A."/>
            <person name="Omelchenko D."/>
            <person name="Novikova G."/>
            <person name="Obukhova E."/>
            <person name="Bogdanov V."/>
            <person name="Penin A."/>
            <person name="Logacheva M."/>
        </authorList>
    </citation>
    <scope>NUCLEOTIDE SEQUENCE</scope>
    <source>
        <strain evidence="2">Hsosn_3</strain>
        <tissue evidence="2">Leaf</tissue>
    </source>
</reference>
<dbReference type="PANTHER" id="PTHR46741">
    <property type="entry name" value="OS09G0413600 PROTEIN"/>
    <property type="match status" value="1"/>
</dbReference>
<feature type="compositionally biased region" description="Basic and acidic residues" evidence="1">
    <location>
        <begin position="289"/>
        <end position="305"/>
    </location>
</feature>
<dbReference type="InterPro" id="IPR012870">
    <property type="entry name" value="DUF1666"/>
</dbReference>
<feature type="region of interest" description="Disordered" evidence="1">
    <location>
        <begin position="276"/>
        <end position="305"/>
    </location>
</feature>
<evidence type="ECO:0000313" key="2">
    <source>
        <dbReference type="EMBL" id="KAK1355230.1"/>
    </source>
</evidence>
<dbReference type="EMBL" id="JAUIZM010000011">
    <property type="protein sequence ID" value="KAK1355230.1"/>
    <property type="molecule type" value="Genomic_DNA"/>
</dbReference>
<keyword evidence="3" id="KW-1185">Reference proteome</keyword>
<dbReference type="PANTHER" id="PTHR46741:SF4">
    <property type="entry name" value="FINGER FYVE DOMAIN PROTEIN, PUTATIVE (DUF1666)-RELATED"/>
    <property type="match status" value="1"/>
</dbReference>
<dbReference type="AlphaFoldDB" id="A0AAD8LYI5"/>
<reference evidence="2" key="2">
    <citation type="submission" date="2023-05" db="EMBL/GenBank/DDBJ databases">
        <authorList>
            <person name="Schelkunov M.I."/>
        </authorList>
    </citation>
    <scope>NUCLEOTIDE SEQUENCE</scope>
    <source>
        <strain evidence="2">Hsosn_3</strain>
        <tissue evidence="2">Leaf</tissue>
    </source>
</reference>
<accession>A0AAD8LYI5</accession>
<name>A0AAD8LYI5_9APIA</name>
<comment type="caution">
    <text evidence="2">The sequence shown here is derived from an EMBL/GenBank/DDBJ whole genome shotgun (WGS) entry which is preliminary data.</text>
</comment>
<dbReference type="Pfam" id="PF07891">
    <property type="entry name" value="DUF1666"/>
    <property type="match status" value="1"/>
</dbReference>
<evidence type="ECO:0000313" key="3">
    <source>
        <dbReference type="Proteomes" id="UP001237642"/>
    </source>
</evidence>
<gene>
    <name evidence="2" type="ORF">POM88_048486</name>
</gene>
<dbReference type="Proteomes" id="UP001237642">
    <property type="component" value="Unassembled WGS sequence"/>
</dbReference>